<evidence type="ECO:0000313" key="2">
    <source>
        <dbReference type="Proteomes" id="UP000091979"/>
    </source>
</evidence>
<keyword evidence="2" id="KW-1185">Reference proteome</keyword>
<dbReference type="PATRIC" id="fig|1560234.3.peg.3284"/>
<comment type="caution">
    <text evidence="1">The sequence shown here is derived from an EMBL/GenBank/DDBJ whole genome shotgun (WGS) entry which is preliminary data.</text>
</comment>
<sequence length="314" mass="35799">MQAPRITDVDSPPNPNSGHLQCTPEQATTLNQVLTDKDIVIGAYFTQKVHPQHGVSVQPASFDYIADWFHSAIRLQLNMIILHDGLPEKFMDKCRQTFSLITTANHKGSLHFVPYSPGNFTIADERFFAARDLLASLPDCRTAFIVDISDAWFNRNPAKLVLRRNVWDYFDVSRLLTASRNATAWRTALTAQRNTWKDRESYSIFIGGEVNTIGENPWMVDQLKTIYGNDFPEFAAKPIRNCGIIGGRQYDVLTLLQAACAEMERLNITDKLNDMAVFNYILHRNDAYTVYSNGTLNSPWKTWRKHGTHSIFHK</sequence>
<evidence type="ECO:0000313" key="1">
    <source>
        <dbReference type="EMBL" id="OBQ52633.1"/>
    </source>
</evidence>
<dbReference type="STRING" id="1560234.SP90_06555"/>
<dbReference type="EMBL" id="JXMS01000009">
    <property type="protein sequence ID" value="OBQ52633.1"/>
    <property type="molecule type" value="Genomic_DNA"/>
</dbReference>
<dbReference type="RefSeq" id="WP_066853801.1">
    <property type="nucleotide sequence ID" value="NZ_JXMS01000009.1"/>
</dbReference>
<gene>
    <name evidence="1" type="ORF">SP90_06555</name>
</gene>
<dbReference type="AlphaFoldDB" id="A0A1B7XEN2"/>
<dbReference type="OrthoDB" id="835564at2"/>
<reference evidence="1 2" key="1">
    <citation type="submission" date="2015-01" db="EMBL/GenBank/DDBJ databases">
        <title>Desulfovibrio sp. JC271 draft genome sequence.</title>
        <authorList>
            <person name="Shivani Y."/>
            <person name="Subhash Y."/>
            <person name="Sasikala C."/>
            <person name="Ramana C.V."/>
        </authorList>
    </citation>
    <scope>NUCLEOTIDE SEQUENCE [LARGE SCALE GENOMIC DNA]</scope>
    <source>
        <strain evidence="1 2">JC271</strain>
    </source>
</reference>
<organism evidence="1 2">
    <name type="scientific">Halodesulfovibrio spirochaetisodalis</name>
    <dbReference type="NCBI Taxonomy" id="1560234"/>
    <lineage>
        <taxon>Bacteria</taxon>
        <taxon>Pseudomonadati</taxon>
        <taxon>Thermodesulfobacteriota</taxon>
        <taxon>Desulfovibrionia</taxon>
        <taxon>Desulfovibrionales</taxon>
        <taxon>Desulfovibrionaceae</taxon>
        <taxon>Halodesulfovibrio</taxon>
    </lineage>
</organism>
<proteinExistence type="predicted"/>
<name>A0A1B7XEN2_9BACT</name>
<dbReference type="Proteomes" id="UP000091979">
    <property type="component" value="Unassembled WGS sequence"/>
</dbReference>
<accession>A0A1B7XEN2</accession>
<protein>
    <submittedName>
        <fullName evidence="1">Uncharacterized protein</fullName>
    </submittedName>
</protein>